<gene>
    <name evidence="7" type="ORF">GCM10011519_09060</name>
</gene>
<evidence type="ECO:0000256" key="5">
    <source>
        <dbReference type="PROSITE-ProRule" id="PRU00335"/>
    </source>
</evidence>
<dbReference type="Pfam" id="PF13977">
    <property type="entry name" value="TetR_C_6"/>
    <property type="match status" value="1"/>
</dbReference>
<keyword evidence="3 5" id="KW-0238">DNA-binding</keyword>
<dbReference type="SUPFAM" id="SSF46689">
    <property type="entry name" value="Homeodomain-like"/>
    <property type="match status" value="1"/>
</dbReference>
<comment type="caution">
    <text evidence="7">The sequence shown here is derived from an EMBL/GenBank/DDBJ whole genome shotgun (WGS) entry which is preliminary data.</text>
</comment>
<feature type="domain" description="HTH tetR-type" evidence="6">
    <location>
        <begin position="7"/>
        <end position="67"/>
    </location>
</feature>
<dbReference type="InterPro" id="IPR001647">
    <property type="entry name" value="HTH_TetR"/>
</dbReference>
<feature type="DNA-binding region" description="H-T-H motif" evidence="5">
    <location>
        <begin position="30"/>
        <end position="49"/>
    </location>
</feature>
<accession>A0A917F112</accession>
<evidence type="ECO:0000256" key="2">
    <source>
        <dbReference type="ARBA" id="ARBA00023015"/>
    </source>
</evidence>
<dbReference type="Pfam" id="PF00440">
    <property type="entry name" value="TetR_N"/>
    <property type="match status" value="1"/>
</dbReference>
<protein>
    <recommendedName>
        <fullName evidence="6">HTH tetR-type domain-containing protein</fullName>
    </recommendedName>
</protein>
<keyword evidence="4" id="KW-0804">Transcription</keyword>
<evidence type="ECO:0000256" key="4">
    <source>
        <dbReference type="ARBA" id="ARBA00023163"/>
    </source>
</evidence>
<keyword evidence="2" id="KW-0805">Transcription regulation</keyword>
<keyword evidence="1" id="KW-0678">Repressor</keyword>
<evidence type="ECO:0000256" key="1">
    <source>
        <dbReference type="ARBA" id="ARBA00022491"/>
    </source>
</evidence>
<dbReference type="Proteomes" id="UP000649179">
    <property type="component" value="Unassembled WGS sequence"/>
</dbReference>
<sequence length="206" mass="21713">MPRISAVERRALLCEAALLVLSRDGLGALTTRAVVAEAGMSLASFHYAYDSREQLLGDVIAAVIAKEREAGLAGLLAEAGSAEQALRAAVRGYLALLRADPGREQGMLELTQAALRTEALSPLAAAQYRHYHDVAADLLAQVATRHDVVWRAPLADLAALVVALTDGMTLAWLAERDDAALDRLADLAVAALVGQLEPALATEAAR</sequence>
<reference evidence="7" key="1">
    <citation type="journal article" date="2014" name="Int. J. Syst. Evol. Microbiol.">
        <title>Complete genome sequence of Corynebacterium casei LMG S-19264T (=DSM 44701T), isolated from a smear-ripened cheese.</title>
        <authorList>
            <consortium name="US DOE Joint Genome Institute (JGI-PGF)"/>
            <person name="Walter F."/>
            <person name="Albersmeier A."/>
            <person name="Kalinowski J."/>
            <person name="Ruckert C."/>
        </authorList>
    </citation>
    <scope>NUCLEOTIDE SEQUENCE</scope>
    <source>
        <strain evidence="7">CGMCC 1.16067</strain>
    </source>
</reference>
<reference evidence="7" key="2">
    <citation type="submission" date="2020-09" db="EMBL/GenBank/DDBJ databases">
        <authorList>
            <person name="Sun Q."/>
            <person name="Zhou Y."/>
        </authorList>
    </citation>
    <scope>NUCLEOTIDE SEQUENCE</scope>
    <source>
        <strain evidence="7">CGMCC 1.16067</strain>
    </source>
</reference>
<dbReference type="PROSITE" id="PS50977">
    <property type="entry name" value="HTH_TETR_2"/>
    <property type="match status" value="1"/>
</dbReference>
<dbReference type="AlphaFoldDB" id="A0A917F112"/>
<name>A0A917F112_9ACTN</name>
<evidence type="ECO:0000313" key="8">
    <source>
        <dbReference type="Proteomes" id="UP000649179"/>
    </source>
</evidence>
<dbReference type="InterPro" id="IPR009057">
    <property type="entry name" value="Homeodomain-like_sf"/>
</dbReference>
<keyword evidence="8" id="KW-1185">Reference proteome</keyword>
<dbReference type="EMBL" id="BMKQ01000001">
    <property type="protein sequence ID" value="GGF37692.1"/>
    <property type="molecule type" value="Genomic_DNA"/>
</dbReference>
<dbReference type="PANTHER" id="PTHR47506:SF6">
    <property type="entry name" value="HTH-TYPE TRANSCRIPTIONAL REPRESSOR NEMR"/>
    <property type="match status" value="1"/>
</dbReference>
<dbReference type="Gene3D" id="1.10.357.10">
    <property type="entry name" value="Tetracycline Repressor, domain 2"/>
    <property type="match status" value="1"/>
</dbReference>
<dbReference type="InterPro" id="IPR036271">
    <property type="entry name" value="Tet_transcr_reg_TetR-rel_C_sf"/>
</dbReference>
<organism evidence="7 8">
    <name type="scientific">Marmoricola endophyticus</name>
    <dbReference type="NCBI Taxonomy" id="2040280"/>
    <lineage>
        <taxon>Bacteria</taxon>
        <taxon>Bacillati</taxon>
        <taxon>Actinomycetota</taxon>
        <taxon>Actinomycetes</taxon>
        <taxon>Propionibacteriales</taxon>
        <taxon>Nocardioidaceae</taxon>
        <taxon>Marmoricola</taxon>
    </lineage>
</organism>
<dbReference type="InterPro" id="IPR039538">
    <property type="entry name" value="BetI_C"/>
</dbReference>
<proteinExistence type="predicted"/>
<dbReference type="SUPFAM" id="SSF48498">
    <property type="entry name" value="Tetracyclin repressor-like, C-terminal domain"/>
    <property type="match status" value="1"/>
</dbReference>
<evidence type="ECO:0000256" key="3">
    <source>
        <dbReference type="ARBA" id="ARBA00023125"/>
    </source>
</evidence>
<dbReference type="PANTHER" id="PTHR47506">
    <property type="entry name" value="TRANSCRIPTIONAL REGULATORY PROTEIN"/>
    <property type="match status" value="1"/>
</dbReference>
<evidence type="ECO:0000313" key="7">
    <source>
        <dbReference type="EMBL" id="GGF37692.1"/>
    </source>
</evidence>
<evidence type="ECO:0000259" key="6">
    <source>
        <dbReference type="PROSITE" id="PS50977"/>
    </source>
</evidence>
<dbReference type="GO" id="GO:0003677">
    <property type="term" value="F:DNA binding"/>
    <property type="evidence" value="ECO:0007669"/>
    <property type="project" value="UniProtKB-UniRule"/>
</dbReference>